<dbReference type="InterPro" id="IPR057770">
    <property type="entry name" value="YscD/Y4YQ_C"/>
</dbReference>
<keyword evidence="3" id="KW-1185">Reference proteome</keyword>
<reference evidence="2 3" key="1">
    <citation type="journal article" date="2013" name="Genome Announc.">
        <title>Draft Genome Sequence of the Aeromonas diversa Type Strain.</title>
        <authorList>
            <person name="Farfan M."/>
            <person name="Spataro N."/>
            <person name="Sanglas A."/>
            <person name="Albarral V."/>
            <person name="Loren J.G."/>
            <person name="Bosch E."/>
            <person name="Fuste M.C."/>
        </authorList>
    </citation>
    <scope>NUCLEOTIDE SEQUENCE [LARGE SCALE GENOMIC DNA]</scope>
    <source>
        <strain evidence="2 3">2478-85</strain>
    </source>
</reference>
<comment type="caution">
    <text evidence="2">The sequence shown here is derived from an EMBL/GenBank/DDBJ whole genome shotgun (WGS) entry which is preliminary data.</text>
</comment>
<evidence type="ECO:0000313" key="2">
    <source>
        <dbReference type="EMBL" id="ENY72033.1"/>
    </source>
</evidence>
<organism evidence="2 3">
    <name type="scientific">Aeromonas diversa CDC 2478-85</name>
    <dbReference type="NCBI Taxonomy" id="1268237"/>
    <lineage>
        <taxon>Bacteria</taxon>
        <taxon>Pseudomonadati</taxon>
        <taxon>Pseudomonadota</taxon>
        <taxon>Gammaproteobacteria</taxon>
        <taxon>Aeromonadales</taxon>
        <taxon>Aeromonadaceae</taxon>
        <taxon>Aeromonas</taxon>
    </lineage>
</organism>
<name>N9VK72_9GAMM</name>
<feature type="domain" description="YscD/Y4YQ C-terminal" evidence="1">
    <location>
        <begin position="44"/>
        <end position="92"/>
    </location>
</feature>
<sequence>MASLFLVLGAVAALGTPLKDPTTPLTGGSSGGATQVAATGLPRLQSIVIGNGPALAVLGGKSYRQGDQVAGWHISSITGDSVVLERGQEKTSLILFGDKVIR</sequence>
<proteinExistence type="predicted"/>
<dbReference type="EMBL" id="APVG01000023">
    <property type="protein sequence ID" value="ENY72033.1"/>
    <property type="molecule type" value="Genomic_DNA"/>
</dbReference>
<evidence type="ECO:0000259" key="1">
    <source>
        <dbReference type="Pfam" id="PF23893"/>
    </source>
</evidence>
<gene>
    <name evidence="2" type="ORF">G114_10270</name>
</gene>
<dbReference type="PATRIC" id="fig|1268237.3.peg.2020"/>
<evidence type="ECO:0000313" key="3">
    <source>
        <dbReference type="Proteomes" id="UP000023775"/>
    </source>
</evidence>
<dbReference type="eggNOG" id="ENOG5033AIK">
    <property type="taxonomic scope" value="Bacteria"/>
</dbReference>
<dbReference type="RefSeq" id="WP_005352942.1">
    <property type="nucleotide sequence ID" value="NZ_APVG01000023.1"/>
</dbReference>
<accession>N9VK72</accession>
<dbReference type="Proteomes" id="UP000023775">
    <property type="component" value="Unassembled WGS sequence"/>
</dbReference>
<dbReference type="AlphaFoldDB" id="N9VK72"/>
<dbReference type="Pfam" id="PF23893">
    <property type="entry name" value="Y4YQ_C"/>
    <property type="match status" value="1"/>
</dbReference>
<protein>
    <submittedName>
        <fullName evidence="2">MSHA biogenesis protein MshK</fullName>
    </submittedName>
</protein>